<gene>
    <name evidence="1" type="ORF">CWI75_17155</name>
</gene>
<evidence type="ECO:0000313" key="2">
    <source>
        <dbReference type="Proteomes" id="UP000234845"/>
    </source>
</evidence>
<dbReference type="PANTHER" id="PTHR38657">
    <property type="entry name" value="SLR1343 PROTEIN"/>
    <property type="match status" value="1"/>
</dbReference>
<evidence type="ECO:0000313" key="1">
    <source>
        <dbReference type="EMBL" id="PLW81164.1"/>
    </source>
</evidence>
<dbReference type="InterPro" id="IPR052551">
    <property type="entry name" value="UV-DNA_repair_photolyase"/>
</dbReference>
<comment type="caution">
    <text evidence="1">The sequence shown here is derived from an EMBL/GenBank/DDBJ whole genome shotgun (WGS) entry which is preliminary data.</text>
</comment>
<sequence length="513" mass="58186">MAGRARTLILVLGDQLSLANPALANADPRQDVVVMAEVKEEAGYVPHNQHKIALIFAAMRHFCAELRARGFTVHYFPWAAGKASLLEAVQCALQLSPADCARVCEPGEYRLQAAMQGWESALGVSFETLDDTRFLATREEFDTWAEGRKQLRMEYFYRDMRRKYGVLLEPDGRPAGDRWNYDKDNRVGWRGQVSIPSREAIAMDEVTAAVLAEVAQAFAQHPGDLRTFNYAVTAATARAEFDWFCEYALPQFGTYQDALVEESPWVFHSKISMYLNIGLLEPLALCRQVEQAWRNGHCSLAAAEGFIRQILGWREYVRCVYWRYMPEYGQRNTFNATVPLPSWFWTGNTEMRCLQRALRQSLDLGYAHHTQRLMVIGNFALLAGLDVRAVCGWYLAVYVDAFEWVELPNTLGMALHGDNGLMASKPYAASGKYIQRQGNHCGECRYSPAKMTGTGACPFNALYWRFIDNNLGYLADNPRMNLVVANWRRRPAGEREAIIDWGDHCLQELLDPA</sequence>
<reference evidence="2" key="1">
    <citation type="submission" date="2017-11" db="EMBL/GenBank/DDBJ databases">
        <title>The draft genome sequence of Chromatocurvus sp. F02.</title>
        <authorList>
            <person name="Du Z.-J."/>
            <person name="Chang Y.-Q."/>
        </authorList>
    </citation>
    <scope>NUCLEOTIDE SEQUENCE [LARGE SCALE GENOMIC DNA]</scope>
    <source>
        <strain evidence="2">F02</strain>
    </source>
</reference>
<dbReference type="InterPro" id="IPR036134">
    <property type="entry name" value="Crypto/Photolyase_FAD-like_sf"/>
</dbReference>
<dbReference type="SUPFAM" id="SSF48173">
    <property type="entry name" value="Cryptochrome/photolyase FAD-binding domain"/>
    <property type="match status" value="1"/>
</dbReference>
<dbReference type="InterPro" id="IPR014729">
    <property type="entry name" value="Rossmann-like_a/b/a_fold"/>
</dbReference>
<dbReference type="Gene3D" id="3.40.50.620">
    <property type="entry name" value="HUPs"/>
    <property type="match status" value="1"/>
</dbReference>
<dbReference type="InterPro" id="IPR007357">
    <property type="entry name" value="PhrB-like"/>
</dbReference>
<organism evidence="1 2">
    <name type="scientific">Kineobactrum sediminis</name>
    <dbReference type="NCBI Taxonomy" id="1905677"/>
    <lineage>
        <taxon>Bacteria</taxon>
        <taxon>Pseudomonadati</taxon>
        <taxon>Pseudomonadota</taxon>
        <taxon>Gammaproteobacteria</taxon>
        <taxon>Cellvibrionales</taxon>
        <taxon>Halieaceae</taxon>
        <taxon>Kineobactrum</taxon>
    </lineage>
</organism>
<dbReference type="Gene3D" id="1.10.10.1710">
    <property type="entry name" value="Deoxyribodipyrimidine photolyase-related"/>
    <property type="match status" value="1"/>
</dbReference>
<dbReference type="AlphaFoldDB" id="A0A2N5XYD8"/>
<dbReference type="GO" id="GO:0016829">
    <property type="term" value="F:lyase activity"/>
    <property type="evidence" value="ECO:0007669"/>
    <property type="project" value="UniProtKB-KW"/>
</dbReference>
<keyword evidence="2" id="KW-1185">Reference proteome</keyword>
<dbReference type="PANTHER" id="PTHR38657:SF1">
    <property type="entry name" value="SLR1343 PROTEIN"/>
    <property type="match status" value="1"/>
</dbReference>
<name>A0A2N5XYD8_9GAMM</name>
<dbReference type="Gene3D" id="1.10.579.10">
    <property type="entry name" value="DNA Cyclobutane Dipyrimidine Photolyase, subunit A, domain 3"/>
    <property type="match status" value="1"/>
</dbReference>
<dbReference type="OrthoDB" id="5288100at2"/>
<keyword evidence="1" id="KW-0456">Lyase</keyword>
<dbReference type="Pfam" id="PF04244">
    <property type="entry name" value="DPRP"/>
    <property type="match status" value="1"/>
</dbReference>
<dbReference type="Gene3D" id="1.25.40.80">
    <property type="match status" value="1"/>
</dbReference>
<accession>A0A2N5XYD8</accession>
<proteinExistence type="predicted"/>
<dbReference type="RefSeq" id="WP_101522755.1">
    <property type="nucleotide sequence ID" value="NZ_PKLZ01000016.1"/>
</dbReference>
<dbReference type="Proteomes" id="UP000234845">
    <property type="component" value="Unassembled WGS sequence"/>
</dbReference>
<protein>
    <submittedName>
        <fullName evidence="1">Cryptochrome/photolyase family protein</fullName>
    </submittedName>
</protein>
<dbReference type="EMBL" id="PKLZ01000016">
    <property type="protein sequence ID" value="PLW81164.1"/>
    <property type="molecule type" value="Genomic_DNA"/>
</dbReference>